<evidence type="ECO:0000256" key="3">
    <source>
        <dbReference type="ARBA" id="ARBA00029596"/>
    </source>
</evidence>
<name>E8R299_ISOPI</name>
<keyword evidence="7" id="KW-1185">Reference proteome</keyword>
<dbReference type="PANTHER" id="PTHR33254">
    <property type="entry name" value="4-HYDROXY-4-METHYL-2-OXOGLUTARATE ALDOLASE 3-RELATED"/>
    <property type="match status" value="1"/>
</dbReference>
<dbReference type="SUPFAM" id="SSF89562">
    <property type="entry name" value="RraA-like"/>
    <property type="match status" value="1"/>
</dbReference>
<sequence length="242" mass="26461">MIDDHPPRLSAAQLDELRGFTTPTIANAIELFEVRPRHTGFLPHTIRALTPHLGVTLGYAVTCRTIAAPPGADFDPITSADRLMAYYRYVAASPGPKVAVAQDLDDPPGLGAFFGELNASVHQRLGCVGHVTSGCPRDLGEVEALGFALYGLNPCVSHAYIRVESFGEPVVLGGVTIQPGDLIHADRHGVCVIPREIEFRLAEACREVERAERPLLELCRAETFDLDAYLIERRRMKPGLRE</sequence>
<keyword evidence="5" id="KW-0479">Metal-binding</keyword>
<evidence type="ECO:0000256" key="2">
    <source>
        <dbReference type="ARBA" id="ARBA00016549"/>
    </source>
</evidence>
<dbReference type="Gene3D" id="3.50.30.40">
    <property type="entry name" value="Ribonuclease E inhibitor RraA/RraA-like"/>
    <property type="match status" value="1"/>
</dbReference>
<keyword evidence="6" id="KW-0808">Transferase</keyword>
<dbReference type="GO" id="GO:0046872">
    <property type="term" value="F:metal ion binding"/>
    <property type="evidence" value="ECO:0007669"/>
    <property type="project" value="UniProtKB-KW"/>
</dbReference>
<dbReference type="OrthoDB" id="9784786at2"/>
<feature type="binding site" evidence="5">
    <location>
        <position position="138"/>
    </location>
    <ligand>
        <name>Mg(2+)</name>
        <dbReference type="ChEBI" id="CHEBI:18420"/>
    </ligand>
</feature>
<dbReference type="Proteomes" id="UP000008631">
    <property type="component" value="Chromosome"/>
</dbReference>
<evidence type="ECO:0000256" key="5">
    <source>
        <dbReference type="PIRSR" id="PIRSR605493-1"/>
    </source>
</evidence>
<comment type="cofactor">
    <cofactor evidence="1">
        <name>a divalent metal cation</name>
        <dbReference type="ChEBI" id="CHEBI:60240"/>
    </cofactor>
</comment>
<organism evidence="6 7">
    <name type="scientific">Isosphaera pallida (strain ATCC 43644 / DSM 9630 / IS1B)</name>
    <dbReference type="NCBI Taxonomy" id="575540"/>
    <lineage>
        <taxon>Bacteria</taxon>
        <taxon>Pseudomonadati</taxon>
        <taxon>Planctomycetota</taxon>
        <taxon>Planctomycetia</taxon>
        <taxon>Isosphaerales</taxon>
        <taxon>Isosphaeraceae</taxon>
        <taxon>Isosphaera</taxon>
    </lineage>
</organism>
<accession>E8R299</accession>
<dbReference type="InterPro" id="IPR005493">
    <property type="entry name" value="RraA/RraA-like"/>
</dbReference>
<keyword evidence="5" id="KW-0460">Magnesium</keyword>
<feature type="binding site" evidence="5">
    <location>
        <position position="137"/>
    </location>
    <ligand>
        <name>substrate</name>
    </ligand>
</feature>
<dbReference type="InParanoid" id="E8R299"/>
<gene>
    <name evidence="6" type="ordered locus">Isop_2964</name>
</gene>
<dbReference type="InterPro" id="IPR036704">
    <property type="entry name" value="RraA/RraA-like_sf"/>
</dbReference>
<proteinExistence type="predicted"/>
<evidence type="ECO:0000313" key="7">
    <source>
        <dbReference type="Proteomes" id="UP000008631"/>
    </source>
</evidence>
<evidence type="ECO:0000313" key="6">
    <source>
        <dbReference type="EMBL" id="ADV63529.1"/>
    </source>
</evidence>
<dbReference type="PANTHER" id="PTHR33254:SF4">
    <property type="entry name" value="4-HYDROXY-4-METHYL-2-OXOGLUTARATE ALDOLASE 3-RELATED"/>
    <property type="match status" value="1"/>
</dbReference>
<evidence type="ECO:0000256" key="4">
    <source>
        <dbReference type="ARBA" id="ARBA00030169"/>
    </source>
</evidence>
<reference evidence="6 7" key="2">
    <citation type="journal article" date="2011" name="Stand. Genomic Sci.">
        <title>Complete genome sequence of Isosphaera pallida type strain (IS1B).</title>
        <authorList>
            <consortium name="US DOE Joint Genome Institute (JGI-PGF)"/>
            <person name="Goker M."/>
            <person name="Cleland D."/>
            <person name="Saunders E."/>
            <person name="Lapidus A."/>
            <person name="Nolan M."/>
            <person name="Lucas S."/>
            <person name="Hammon N."/>
            <person name="Deshpande S."/>
            <person name="Cheng J.F."/>
            <person name="Tapia R."/>
            <person name="Han C."/>
            <person name="Goodwin L."/>
            <person name="Pitluck S."/>
            <person name="Liolios K."/>
            <person name="Pagani I."/>
            <person name="Ivanova N."/>
            <person name="Mavromatis K."/>
            <person name="Pati A."/>
            <person name="Chen A."/>
            <person name="Palaniappan K."/>
            <person name="Land M."/>
            <person name="Hauser L."/>
            <person name="Chang Y.J."/>
            <person name="Jeffries C.D."/>
            <person name="Detter J.C."/>
            <person name="Beck B."/>
            <person name="Woyke T."/>
            <person name="Bristow J."/>
            <person name="Eisen J.A."/>
            <person name="Markowitz V."/>
            <person name="Hugenholtz P."/>
            <person name="Kyrpides N.C."/>
            <person name="Klenk H.P."/>
        </authorList>
    </citation>
    <scope>NUCLEOTIDE SEQUENCE [LARGE SCALE GENOMIC DNA]</scope>
    <source>
        <strain evidence="7">ATCC 43644 / DSM 9630 / IS1B</strain>
    </source>
</reference>
<dbReference type="EMBL" id="CP002353">
    <property type="protein sequence ID" value="ADV63529.1"/>
    <property type="molecule type" value="Genomic_DNA"/>
</dbReference>
<dbReference type="eggNOG" id="COG0684">
    <property type="taxonomic scope" value="Bacteria"/>
</dbReference>
<comment type="cofactor">
    <cofactor evidence="5">
        <name>Mg(2+)</name>
        <dbReference type="ChEBI" id="CHEBI:18420"/>
    </cofactor>
</comment>
<dbReference type="KEGG" id="ipa:Isop_2964"/>
<dbReference type="CDD" id="cd16841">
    <property type="entry name" value="RraA_family"/>
    <property type="match status" value="1"/>
</dbReference>
<evidence type="ECO:0000256" key="1">
    <source>
        <dbReference type="ARBA" id="ARBA00001968"/>
    </source>
</evidence>
<dbReference type="STRING" id="575540.Isop_2964"/>
<dbReference type="HOGENOM" id="CLU_090273_0_0_0"/>
<dbReference type="AlphaFoldDB" id="E8R299"/>
<protein>
    <recommendedName>
        <fullName evidence="2">Putative 4-hydroxy-4-methyl-2-oxoglutarate aldolase</fullName>
    </recommendedName>
    <alternativeName>
        <fullName evidence="3">Regulator of ribonuclease activity homolog</fullName>
    </alternativeName>
    <alternativeName>
        <fullName evidence="4">RraA-like protein</fullName>
    </alternativeName>
</protein>
<reference key="1">
    <citation type="submission" date="2010-11" db="EMBL/GenBank/DDBJ databases">
        <title>The complete sequence of chromosome of Isophaera pallida ATCC 43644.</title>
        <authorList>
            <consortium name="US DOE Joint Genome Institute (JGI-PGF)"/>
            <person name="Lucas S."/>
            <person name="Copeland A."/>
            <person name="Lapidus A."/>
            <person name="Bruce D."/>
            <person name="Goodwin L."/>
            <person name="Pitluck S."/>
            <person name="Kyrpides N."/>
            <person name="Mavromatis K."/>
            <person name="Pagani I."/>
            <person name="Ivanova N."/>
            <person name="Saunders E."/>
            <person name="Brettin T."/>
            <person name="Detter J.C."/>
            <person name="Han C."/>
            <person name="Tapia R."/>
            <person name="Land M."/>
            <person name="Hauser L."/>
            <person name="Markowitz V."/>
            <person name="Cheng J.-F."/>
            <person name="Hugenholtz P."/>
            <person name="Woyke T."/>
            <person name="Wu D."/>
            <person name="Eisen J.A."/>
        </authorList>
    </citation>
    <scope>NUCLEOTIDE SEQUENCE</scope>
    <source>
        <strain>ATCC 43644</strain>
    </source>
</reference>
<dbReference type="Pfam" id="PF03737">
    <property type="entry name" value="RraA-like"/>
    <property type="match status" value="1"/>
</dbReference>
<dbReference type="GO" id="GO:0016740">
    <property type="term" value="F:transferase activity"/>
    <property type="evidence" value="ECO:0007669"/>
    <property type="project" value="UniProtKB-KW"/>
</dbReference>